<dbReference type="InterPro" id="IPR002312">
    <property type="entry name" value="Asp/Asn-tRNA-synth_IIb"/>
</dbReference>
<evidence type="ECO:0000256" key="7">
    <source>
        <dbReference type="HAMAP-Rule" id="MF_00044"/>
    </source>
</evidence>
<dbReference type="PANTHER" id="PTHR22594">
    <property type="entry name" value="ASPARTYL/LYSYL-TRNA SYNTHETASE"/>
    <property type="match status" value="1"/>
</dbReference>
<dbReference type="InterPro" id="IPR004364">
    <property type="entry name" value="Aa-tRNA-synt_II"/>
</dbReference>
<evidence type="ECO:0000256" key="2">
    <source>
        <dbReference type="ARBA" id="ARBA00022598"/>
    </source>
</evidence>
<feature type="site" description="Important for tRNA non-discrimination" evidence="7">
    <location>
        <position position="34"/>
    </location>
</feature>
<feature type="binding site" evidence="7">
    <location>
        <begin position="222"/>
        <end position="224"/>
    </location>
    <ligand>
        <name>ATP</name>
        <dbReference type="ChEBI" id="CHEBI:30616"/>
    </ligand>
</feature>
<evidence type="ECO:0000313" key="9">
    <source>
        <dbReference type="EMBL" id="CAK8162345.1"/>
    </source>
</evidence>
<comment type="caution">
    <text evidence="7">Lacks conserved residue(s) required for the propagation of feature annotation.</text>
</comment>
<proteinExistence type="inferred from homology"/>
<evidence type="ECO:0000313" key="10">
    <source>
        <dbReference type="Proteomes" id="UP001314181"/>
    </source>
</evidence>
<dbReference type="InterPro" id="IPR047090">
    <property type="entry name" value="AspRS_core"/>
</dbReference>
<dbReference type="InterPro" id="IPR004365">
    <property type="entry name" value="NA-bd_OB_tRNA"/>
</dbReference>
<dbReference type="EC" id="6.1.1.23" evidence="7"/>
<gene>
    <name evidence="7 9" type="primary">aspS</name>
    <name evidence="9" type="ORF">CAXC1_120027</name>
</gene>
<feature type="binding site" evidence="7">
    <location>
        <position position="492"/>
    </location>
    <ligand>
        <name>L-aspartate</name>
        <dbReference type="ChEBI" id="CHEBI:29991"/>
    </ligand>
</feature>
<dbReference type="SUPFAM" id="SSF50249">
    <property type="entry name" value="Nucleic acid-binding proteins"/>
    <property type="match status" value="1"/>
</dbReference>
<dbReference type="InterPro" id="IPR004115">
    <property type="entry name" value="GAD-like_sf"/>
</dbReference>
<dbReference type="InterPro" id="IPR029351">
    <property type="entry name" value="GAD_dom"/>
</dbReference>
<protein>
    <recommendedName>
        <fullName evidence="7">Aspartate--tRNA(Asp/Asn) ligase</fullName>
        <ecNumber evidence="7">6.1.1.23</ecNumber>
    </recommendedName>
    <alternativeName>
        <fullName evidence="7">Aspartyl-tRNA synthetase</fullName>
        <shortName evidence="7">AspRS</shortName>
    </alternativeName>
    <alternativeName>
        <fullName evidence="7">Non-discriminating aspartyl-tRNA synthetase</fullName>
        <shortName evidence="7">ND-AspRS</shortName>
    </alternativeName>
</protein>
<dbReference type="Gene3D" id="2.40.50.140">
    <property type="entry name" value="Nucleic acid-binding proteins"/>
    <property type="match status" value="1"/>
</dbReference>
<keyword evidence="4 7" id="KW-0067">ATP-binding</keyword>
<feature type="binding site" evidence="7">
    <location>
        <begin position="537"/>
        <end position="540"/>
    </location>
    <ligand>
        <name>ATP</name>
        <dbReference type="ChEBI" id="CHEBI:30616"/>
    </ligand>
</feature>
<dbReference type="Gene3D" id="3.30.930.10">
    <property type="entry name" value="Bira Bifunctional Protein, Domain 2"/>
    <property type="match status" value="1"/>
</dbReference>
<feature type="binding site" evidence="7">
    <location>
        <position position="485"/>
    </location>
    <ligand>
        <name>ATP</name>
        <dbReference type="ChEBI" id="CHEBI:30616"/>
    </ligand>
</feature>
<sequence length="590" mass="66124">MSNKYYSHNCGELTKNDVGLVVHLSGWVHRKRNHGKLLFLDLRDSHGITQLVAEESANVFDLLSLVSNESVITVSGKVIKRDLEARNAALLTGDIEVIVNEATIESPADSLPFEVNSEKLCPEDLRLQYRFLDLRRSDMNAKIVLRSNVIARLRELMWENGFMEFSTPILTSSSPEGARDFLVPSRLHKGKFYALPQAPQQFKQLLMISGFEKYFQIAPCFRDEDARADRSPGEFYQLDIEMSFVTSEDIFTLTESVLYNIFKQFSNKKVTKPPFPRISYKDAIMLYGTDKPDLRNPLLIFDVTSIFADSGFSIFEKNIKNGMIVKAIPAPKTASFPRSFFDQKINFTRSLGGSGLAYVVFDDNGFAKGPIAKLLSTETLDSIKDLINLGAGDAVFFSCEKPDKVLEIASSIRIRLGNELNLLSNEFAFCWVVDFPFYQRNKDTGSIEFSHNPFSMPKGGMNSLIEMDPLEVVGEQYDIVCNAVELSSGAIRNHKLDVLYKAFEIVGYSAEMVDAEFGALTRALHYGAPPHGGIAPGIDRMIMLLTESENIREVVCFPQNQKAEDLLMGAPSAIKDAQLRDLGLMLKKRS</sequence>
<dbReference type="CDD" id="cd00777">
    <property type="entry name" value="AspRS_core"/>
    <property type="match status" value="1"/>
</dbReference>
<comment type="subcellular location">
    <subcellularLocation>
        <location evidence="7">Cytoplasm</location>
    </subcellularLocation>
</comment>
<dbReference type="EMBL" id="CAWVOK010000003">
    <property type="protein sequence ID" value="CAK8162345.1"/>
    <property type="molecule type" value="Genomic_DNA"/>
</dbReference>
<name>A0ABP0ERM9_9RICK</name>
<dbReference type="NCBIfam" id="TIGR00459">
    <property type="entry name" value="aspS_bact"/>
    <property type="match status" value="1"/>
</dbReference>
<dbReference type="InterPro" id="IPR004524">
    <property type="entry name" value="Asp-tRNA-ligase_1"/>
</dbReference>
<dbReference type="Proteomes" id="UP001314181">
    <property type="component" value="Unassembled WGS sequence"/>
</dbReference>
<feature type="binding site" evidence="7">
    <location>
        <position position="451"/>
    </location>
    <ligand>
        <name>L-aspartate</name>
        <dbReference type="ChEBI" id="CHEBI:29991"/>
    </ligand>
</feature>
<feature type="region of interest" description="Aspartate" evidence="7">
    <location>
        <begin position="200"/>
        <end position="203"/>
    </location>
</feature>
<feature type="domain" description="Aminoacyl-transfer RNA synthetases class-II family profile" evidence="8">
    <location>
        <begin position="145"/>
        <end position="571"/>
    </location>
</feature>
<dbReference type="SUPFAM" id="SSF55261">
    <property type="entry name" value="GAD domain-like"/>
    <property type="match status" value="1"/>
</dbReference>
<dbReference type="Pfam" id="PF01336">
    <property type="entry name" value="tRNA_anti-codon"/>
    <property type="match status" value="1"/>
</dbReference>
<keyword evidence="5 7" id="KW-0648">Protein biosynthesis</keyword>
<dbReference type="NCBIfam" id="NF001750">
    <property type="entry name" value="PRK00476.1"/>
    <property type="match status" value="1"/>
</dbReference>
<evidence type="ECO:0000259" key="8">
    <source>
        <dbReference type="PROSITE" id="PS50862"/>
    </source>
</evidence>
<evidence type="ECO:0000256" key="3">
    <source>
        <dbReference type="ARBA" id="ARBA00022741"/>
    </source>
</evidence>
<dbReference type="CDD" id="cd04317">
    <property type="entry name" value="EcAspRS_like_N"/>
    <property type="match status" value="1"/>
</dbReference>
<evidence type="ECO:0000256" key="1">
    <source>
        <dbReference type="ARBA" id="ARBA00006303"/>
    </source>
</evidence>
<comment type="catalytic activity">
    <reaction evidence="7">
        <text>tRNA(Asx) + L-aspartate + ATP = L-aspartyl-tRNA(Asx) + AMP + diphosphate</text>
        <dbReference type="Rhea" id="RHEA:18349"/>
        <dbReference type="Rhea" id="RHEA-COMP:9710"/>
        <dbReference type="Rhea" id="RHEA-COMP:9711"/>
        <dbReference type="ChEBI" id="CHEBI:29991"/>
        <dbReference type="ChEBI" id="CHEBI:30616"/>
        <dbReference type="ChEBI" id="CHEBI:33019"/>
        <dbReference type="ChEBI" id="CHEBI:78442"/>
        <dbReference type="ChEBI" id="CHEBI:78516"/>
        <dbReference type="ChEBI" id="CHEBI:456215"/>
        <dbReference type="EC" id="6.1.1.23"/>
    </reaction>
</comment>
<comment type="similarity">
    <text evidence="1 7">Belongs to the class-II aminoacyl-tRNA synthetase family. Type 1 subfamily.</text>
</comment>
<comment type="function">
    <text evidence="7">Aspartyl-tRNA synthetase with relaxed tRNA specificity since it is able to aspartylate not only its cognate tRNA(Asp) but also tRNA(Asn). Reaction proceeds in two steps: L-aspartate is first activated by ATP to form Asp-AMP and then transferred to the acceptor end of tRNA(Asp/Asn).</text>
</comment>
<keyword evidence="10" id="KW-1185">Reference proteome</keyword>
<dbReference type="GO" id="GO:0050560">
    <property type="term" value="F:aspartate-tRNA(Asn) ligase activity"/>
    <property type="evidence" value="ECO:0007669"/>
    <property type="project" value="UniProtKB-EC"/>
</dbReference>
<dbReference type="HAMAP" id="MF_00044">
    <property type="entry name" value="Asp_tRNA_synth_type1"/>
    <property type="match status" value="1"/>
</dbReference>
<evidence type="ECO:0000256" key="4">
    <source>
        <dbReference type="ARBA" id="ARBA00022840"/>
    </source>
</evidence>
<dbReference type="PANTHER" id="PTHR22594:SF5">
    <property type="entry name" value="ASPARTATE--TRNA LIGASE, MITOCHONDRIAL"/>
    <property type="match status" value="1"/>
</dbReference>
<dbReference type="InterPro" id="IPR006195">
    <property type="entry name" value="aa-tRNA-synth_II"/>
</dbReference>
<feature type="binding site" evidence="7">
    <location>
        <position position="222"/>
    </location>
    <ligand>
        <name>L-aspartate</name>
        <dbReference type="ChEBI" id="CHEBI:29991"/>
    </ligand>
</feature>
<dbReference type="InterPro" id="IPR012340">
    <property type="entry name" value="NA-bd_OB-fold"/>
</dbReference>
<accession>A0ABP0ERM9</accession>
<dbReference type="PROSITE" id="PS50862">
    <property type="entry name" value="AA_TRNA_LIGASE_II"/>
    <property type="match status" value="1"/>
</dbReference>
<dbReference type="Gene3D" id="3.30.1360.30">
    <property type="entry name" value="GAD-like domain"/>
    <property type="match status" value="1"/>
</dbReference>
<keyword evidence="2 7" id="KW-0436">Ligase</keyword>
<dbReference type="RefSeq" id="WP_338363316.1">
    <property type="nucleotide sequence ID" value="NZ_CAWVOK010000003.1"/>
</dbReference>
<organism evidence="9 10">
    <name type="scientific">Candidatus Xenohaliotis californiensis</name>
    <dbReference type="NCBI Taxonomy" id="84677"/>
    <lineage>
        <taxon>Bacteria</taxon>
        <taxon>Pseudomonadati</taxon>
        <taxon>Pseudomonadota</taxon>
        <taxon>Alphaproteobacteria</taxon>
        <taxon>Rickettsiales</taxon>
        <taxon>Anaplasmataceae</taxon>
        <taxon>Candidatus Xenohaliotis</taxon>
    </lineage>
</organism>
<dbReference type="Pfam" id="PF02938">
    <property type="entry name" value="GAD"/>
    <property type="match status" value="1"/>
</dbReference>
<dbReference type="SUPFAM" id="SSF55681">
    <property type="entry name" value="Class II aaRS and biotin synthetases"/>
    <property type="match status" value="1"/>
</dbReference>
<evidence type="ECO:0000256" key="6">
    <source>
        <dbReference type="ARBA" id="ARBA00023146"/>
    </source>
</evidence>
<feature type="binding site" evidence="7">
    <location>
        <position position="176"/>
    </location>
    <ligand>
        <name>L-aspartate</name>
        <dbReference type="ChEBI" id="CHEBI:29991"/>
    </ligand>
</feature>
<comment type="caution">
    <text evidence="9">The sequence shown here is derived from an EMBL/GenBank/DDBJ whole genome shotgun (WGS) entry which is preliminary data.</text>
</comment>
<keyword evidence="6 7" id="KW-0030">Aminoacyl-tRNA synthetase</keyword>
<evidence type="ECO:0000256" key="5">
    <source>
        <dbReference type="ARBA" id="ARBA00022917"/>
    </source>
</evidence>
<keyword evidence="7" id="KW-0963">Cytoplasm</keyword>
<dbReference type="InterPro" id="IPR045864">
    <property type="entry name" value="aa-tRNA-synth_II/BPL/LPL"/>
</dbReference>
<dbReference type="Pfam" id="PF00152">
    <property type="entry name" value="tRNA-synt_2"/>
    <property type="match status" value="1"/>
</dbReference>
<dbReference type="InterPro" id="IPR047089">
    <property type="entry name" value="Asp-tRNA-ligase_1_N"/>
</dbReference>
<keyword evidence="3 7" id="KW-0547">Nucleotide-binding</keyword>
<reference evidence="9 10" key="1">
    <citation type="submission" date="2024-01" db="EMBL/GenBank/DDBJ databases">
        <authorList>
            <person name="Kunselman E."/>
        </authorList>
    </citation>
    <scope>NUCLEOTIDE SEQUENCE [LARGE SCALE GENOMIC DNA]</scope>
    <source>
        <strain evidence="9">2 abalone samples</strain>
    </source>
</reference>
<comment type="subunit">
    <text evidence="7">Homodimer.</text>
</comment>
<dbReference type="PRINTS" id="PR01042">
    <property type="entry name" value="TRNASYNTHASP"/>
</dbReference>